<feature type="compositionally biased region" description="Basic and acidic residues" evidence="1">
    <location>
        <begin position="1013"/>
        <end position="1023"/>
    </location>
</feature>
<feature type="region of interest" description="Disordered" evidence="1">
    <location>
        <begin position="531"/>
        <end position="1623"/>
    </location>
</feature>
<feature type="compositionally biased region" description="Polar residues" evidence="1">
    <location>
        <begin position="298"/>
        <end position="308"/>
    </location>
</feature>
<feature type="compositionally biased region" description="Low complexity" evidence="1">
    <location>
        <begin position="820"/>
        <end position="834"/>
    </location>
</feature>
<name>A0AAV1N867_SCOSC</name>
<comment type="caution">
    <text evidence="3">The sequence shown here is derived from an EMBL/GenBank/DDBJ whole genome shotgun (WGS) entry which is preliminary data.</text>
</comment>
<feature type="compositionally biased region" description="Basic and acidic residues" evidence="1">
    <location>
        <begin position="933"/>
        <end position="946"/>
    </location>
</feature>
<feature type="compositionally biased region" description="Basic and acidic residues" evidence="1">
    <location>
        <begin position="1214"/>
        <end position="1227"/>
    </location>
</feature>
<feature type="region of interest" description="Disordered" evidence="1">
    <location>
        <begin position="361"/>
        <end position="399"/>
    </location>
</feature>
<feature type="region of interest" description="Disordered" evidence="1">
    <location>
        <begin position="1651"/>
        <end position="1933"/>
    </location>
</feature>
<evidence type="ECO:0000313" key="3">
    <source>
        <dbReference type="EMBL" id="CAK6955347.1"/>
    </source>
</evidence>
<feature type="compositionally biased region" description="Basic and acidic residues" evidence="1">
    <location>
        <begin position="1696"/>
        <end position="1705"/>
    </location>
</feature>
<dbReference type="Pfam" id="PF15257">
    <property type="entry name" value="DUF4590"/>
    <property type="match status" value="1"/>
</dbReference>
<dbReference type="InterPro" id="IPR048257">
    <property type="entry name" value="DUF4590"/>
</dbReference>
<feature type="compositionally biased region" description="Basic and acidic residues" evidence="1">
    <location>
        <begin position="1480"/>
        <end position="1501"/>
    </location>
</feature>
<dbReference type="PANTHER" id="PTHR23034:SF2">
    <property type="entry name" value="GLUTAMATE-RICH PROTEIN 3"/>
    <property type="match status" value="1"/>
</dbReference>
<feature type="compositionally biased region" description="Basic and acidic residues" evidence="1">
    <location>
        <begin position="1046"/>
        <end position="1068"/>
    </location>
</feature>
<feature type="compositionally biased region" description="Low complexity" evidence="1">
    <location>
        <begin position="1655"/>
        <end position="1669"/>
    </location>
</feature>
<dbReference type="EMBL" id="CAWUFR010000021">
    <property type="protein sequence ID" value="CAK6955347.1"/>
    <property type="molecule type" value="Genomic_DNA"/>
</dbReference>
<feature type="compositionally biased region" description="Polar residues" evidence="1">
    <location>
        <begin position="1812"/>
        <end position="1829"/>
    </location>
</feature>
<feature type="compositionally biased region" description="Acidic residues" evidence="1">
    <location>
        <begin position="1263"/>
        <end position="1272"/>
    </location>
</feature>
<dbReference type="Proteomes" id="UP001314229">
    <property type="component" value="Unassembled WGS sequence"/>
</dbReference>
<reference evidence="3 4" key="1">
    <citation type="submission" date="2024-01" db="EMBL/GenBank/DDBJ databases">
        <authorList>
            <person name="Alioto T."/>
            <person name="Alioto T."/>
            <person name="Gomez Garrido J."/>
        </authorList>
    </citation>
    <scope>NUCLEOTIDE SEQUENCE [LARGE SCALE GENOMIC DNA]</scope>
</reference>
<feature type="compositionally biased region" description="Acidic residues" evidence="1">
    <location>
        <begin position="796"/>
        <end position="805"/>
    </location>
</feature>
<feature type="compositionally biased region" description="Polar residues" evidence="1">
    <location>
        <begin position="1024"/>
        <end position="1033"/>
    </location>
</feature>
<feature type="compositionally biased region" description="Basic and acidic residues" evidence="1">
    <location>
        <begin position="1407"/>
        <end position="1426"/>
    </location>
</feature>
<feature type="compositionally biased region" description="Polar residues" evidence="1">
    <location>
        <begin position="1530"/>
        <end position="1540"/>
    </location>
</feature>
<feature type="compositionally biased region" description="Basic and acidic residues" evidence="1">
    <location>
        <begin position="1253"/>
        <end position="1262"/>
    </location>
</feature>
<evidence type="ECO:0000256" key="1">
    <source>
        <dbReference type="SAM" id="MobiDB-lite"/>
    </source>
</evidence>
<feature type="compositionally biased region" description="Basic and acidic residues" evidence="1">
    <location>
        <begin position="1543"/>
        <end position="1563"/>
    </location>
</feature>
<feature type="compositionally biased region" description="Basic and acidic residues" evidence="1">
    <location>
        <begin position="1113"/>
        <end position="1137"/>
    </location>
</feature>
<protein>
    <submittedName>
        <fullName evidence="3">Glutamate-rich protein 3</fullName>
    </submittedName>
</protein>
<feature type="compositionally biased region" description="Acidic residues" evidence="1">
    <location>
        <begin position="1069"/>
        <end position="1079"/>
    </location>
</feature>
<feature type="compositionally biased region" description="Basic and acidic residues" evidence="1">
    <location>
        <begin position="531"/>
        <end position="573"/>
    </location>
</feature>
<evidence type="ECO:0000313" key="4">
    <source>
        <dbReference type="Proteomes" id="UP001314229"/>
    </source>
</evidence>
<organism evidence="3 4">
    <name type="scientific">Scomber scombrus</name>
    <name type="common">Atlantic mackerel</name>
    <name type="synonym">Scomber vernalis</name>
    <dbReference type="NCBI Taxonomy" id="13677"/>
    <lineage>
        <taxon>Eukaryota</taxon>
        <taxon>Metazoa</taxon>
        <taxon>Chordata</taxon>
        <taxon>Craniata</taxon>
        <taxon>Vertebrata</taxon>
        <taxon>Euteleostomi</taxon>
        <taxon>Actinopterygii</taxon>
        <taxon>Neopterygii</taxon>
        <taxon>Teleostei</taxon>
        <taxon>Neoteleostei</taxon>
        <taxon>Acanthomorphata</taxon>
        <taxon>Pelagiaria</taxon>
        <taxon>Scombriformes</taxon>
        <taxon>Scombridae</taxon>
        <taxon>Scomber</taxon>
    </lineage>
</organism>
<keyword evidence="4" id="KW-1185">Reference proteome</keyword>
<feature type="compositionally biased region" description="Basic and acidic residues" evidence="1">
    <location>
        <begin position="741"/>
        <end position="781"/>
    </location>
</feature>
<accession>A0AAV1N867</accession>
<feature type="compositionally biased region" description="Basic and acidic residues" evidence="1">
    <location>
        <begin position="988"/>
        <end position="1001"/>
    </location>
</feature>
<feature type="compositionally biased region" description="Polar residues" evidence="1">
    <location>
        <begin position="1670"/>
        <end position="1686"/>
    </location>
</feature>
<gene>
    <name evidence="3" type="ORF">FSCOSCO3_A001954</name>
</gene>
<feature type="domain" description="DUF4590" evidence="2">
    <location>
        <begin position="424"/>
        <end position="537"/>
    </location>
</feature>
<dbReference type="InterPro" id="IPR027962">
    <property type="entry name" value="ERICH3"/>
</dbReference>
<feature type="compositionally biased region" description="Basic and acidic residues" evidence="1">
    <location>
        <begin position="1356"/>
        <end position="1375"/>
    </location>
</feature>
<evidence type="ECO:0000259" key="2">
    <source>
        <dbReference type="Pfam" id="PF15257"/>
    </source>
</evidence>
<feature type="compositionally biased region" description="Basic and acidic residues" evidence="1">
    <location>
        <begin position="583"/>
        <end position="598"/>
    </location>
</feature>
<feature type="compositionally biased region" description="Basic and acidic residues" evidence="1">
    <location>
        <begin position="263"/>
        <end position="272"/>
    </location>
</feature>
<feature type="compositionally biased region" description="Acidic residues" evidence="1">
    <location>
        <begin position="697"/>
        <end position="707"/>
    </location>
</feature>
<feature type="compositionally biased region" description="Basic and acidic residues" evidence="1">
    <location>
        <begin position="615"/>
        <end position="639"/>
    </location>
</feature>
<dbReference type="PANTHER" id="PTHR23034">
    <property type="entry name" value="GLUTAMATE-RICH PROTEIN 3"/>
    <property type="match status" value="1"/>
</dbReference>
<feature type="compositionally biased region" description="Basic and acidic residues" evidence="1">
    <location>
        <begin position="1831"/>
        <end position="1868"/>
    </location>
</feature>
<feature type="compositionally biased region" description="Polar residues" evidence="1">
    <location>
        <begin position="1748"/>
        <end position="1766"/>
    </location>
</feature>
<feature type="compositionally biased region" description="Basic and acidic residues" evidence="1">
    <location>
        <begin position="1080"/>
        <end position="1104"/>
    </location>
</feature>
<feature type="compositionally biased region" description="Acidic residues" evidence="1">
    <location>
        <begin position="599"/>
        <end position="614"/>
    </location>
</feature>
<feature type="compositionally biased region" description="Basic and acidic residues" evidence="1">
    <location>
        <begin position="1876"/>
        <end position="1890"/>
    </location>
</feature>
<feature type="compositionally biased region" description="Basic and acidic residues" evidence="1">
    <location>
        <begin position="837"/>
        <end position="887"/>
    </location>
</feature>
<sequence>MTHDTQTAKRLFSVLLELTELQSDLHRHESESVSHHRRGIKELACLHRDVSCSTCGNQPRWERCHVISHGNGRLSSVPLPEQCSCSPAPLQNTLLHFRTTLWAHLLSHRPVVVFQRGPVPETLEGAETMSHFNPGLISAYNSLTDKHLAGYFSNTRIRRHLQRAGLITRSGRIVPDKEYRHKLIQRSHQRHVRECLAQAIFHKVLEMERLHQIEIKRKLEEFARRERVHKIKVERSKRYEEEIIHILSPRPPTGARGVRKQHSGPEGEHSESSESPSSSRPNTAPGKMQRPVRLKPIHSNNNTASLRRSSPYRLHESSNENDQPFNCTMDKESHRRLTTMDTSRGISPYCLPVINNFVTPVPPTTKRKERGVKVTPSGTVRGRRLRPTTASSGVDVHEEPPMLRSSVHQSRVCVNMVYFGKTVHLSHDLSDMRDEIKVFQQHCGGENLCVYKGKLREGEMFGFISRRHRGFPFSLTFFLNGLQVERLSSCCEFKHRKGSRLGGRHGHFGFSGVEGASPCYKCIIAMGLDKKPTPPPKKVKDDGVKEETVASPKDTAEMETEKTVEDAGSHSECETSQPQDMETQVKKETAPEEDKLRDDYEEDFEADDEGPTEDTEIKEKKSPSPPRETEKQAQQRDASETEDDEKDEDEKSHSGSSCSGSDREESDTEAPKDSIENEIVEQTTEVDHEETAAPSDEKDELNPEEAAAESAAAKDSDIQDSAGDSTEIEISDASVPSGTENKQDDETSGDKEDEKTSDKSKQEEEQERAKSVQEKLAEAILKESQCSSEPELSDTSTEEEEEEEATDKGHKQDNEDAVPEKNVVVEAEVVLVQEETSEPKEQKDESEQEAHESNESSQDELVKKDEDVEKVASEGDKDEAAVEKDESGVMENADASLQPVSEEKMAEDDKTSESQEDAAAKSTEAADKDEENEQKTAEEAETRPDETGNGAKSSGEDESSVSDLNKKTDETEVPDNAEAEAMTANKTMEMKAEPSEEREALSCEEAPVTNTETHQEDSEDRTAGSETEVTADNSSSSSEGSGDTTVHAEKAAETSEDNAKDESNKDEVKEEEAEEADEDDSKKQVCDAGEETEKSVEINDKVEEEKSEEESKEEEKETNPDEIPDAERTEERKKDETDNTEEEQNDESKAEERIENEENITEETKTDSNTEGKSNEEQAEKTLSEEDKVANEEKADKSEKTENNEDNSNLVDSESVKREDGGGESEGKAVAADKTNKGEEINETNADADEEKGDGAEEKEKDENDNEAEESEVVNKDEEEKKITDKSAVAEEISEITEEPEKSLHEDLEKDNVKISDENIVKSEDVGEGEAANANGTKTTEETLNNVTEAENVEEEALKESENGERREVDAENGEKSTGAESKINEDGTETLTEEKNDVNAPEQVEEDRKTEELVENENKDEEKVTVESGDGAGKHEDNTVDQAPAADTVESEADEGEASAGNQSESNKKDSEPEISGTEIKEETKSDNLSTDRKNSKTEEMKEDPDDKDSDTKKDNNQNQVSEVIVASSEDQAQSSTPIDSHGTDHKENEQSDLNTDKHTDENAAADGENGRADTEEASKASEEGASVLLKPEAQSTEVAHNDAEESTAIGTETPEALAKEDNTDLVTNWVTMHQTSKYFETFVEPLEDLGDSAAQTTNSNTEETQSTELTRSVSPLKTVRTSNGKAADGVENGEEGHVQKDVSEAGGENEVEVVQLDLQNNESENNEPLDKEPGKDTLQVEETEVKNLTPNTETEPNDQDSGTELTREDMRSEEHKGSRGSLVEDKIQEGPAEGNIEETDISKTEVESIAGTNHSGISGNLESVTEAQTEEKMTENQPDLHEKQTEEKKDSLSLPKTEEHPQRSEIPELVSTDTKADAQKSSEETQEKTDEDSREVTEITDFTTAKSDDESQEEIQPKPSDGSINGDRRDTQLIQDIKHSLSKDRLSMFSVDETLFGRSSYPLLTTARTESGL</sequence>
<feature type="region of interest" description="Disordered" evidence="1">
    <location>
        <begin position="244"/>
        <end position="328"/>
    </location>
</feature>
<feature type="compositionally biased region" description="Basic and acidic residues" evidence="1">
    <location>
        <begin position="1570"/>
        <end position="1584"/>
    </location>
</feature>
<feature type="compositionally biased region" description="Basic and acidic residues" evidence="1">
    <location>
        <begin position="1162"/>
        <end position="1203"/>
    </location>
</feature>
<feature type="compositionally biased region" description="Basic and acidic residues" evidence="1">
    <location>
        <begin position="901"/>
        <end position="913"/>
    </location>
</feature>
<feature type="compositionally biased region" description="Basic and acidic residues" evidence="1">
    <location>
        <begin position="1299"/>
        <end position="1325"/>
    </location>
</feature>
<feature type="compositionally biased region" description="Basic and acidic residues" evidence="1">
    <location>
        <begin position="1273"/>
        <end position="1289"/>
    </location>
</feature>
<proteinExistence type="predicted"/>
<feature type="compositionally biased region" description="Basic and acidic residues" evidence="1">
    <location>
        <begin position="1767"/>
        <end position="1790"/>
    </location>
</feature>